<keyword evidence="1" id="KW-1133">Transmembrane helix</keyword>
<dbReference type="InterPro" id="IPR025356">
    <property type="entry name" value="DUF4260"/>
</dbReference>
<dbReference type="Proteomes" id="UP000307140">
    <property type="component" value="Unassembled WGS sequence"/>
</dbReference>
<dbReference type="OrthoDB" id="9813911at2"/>
<organism evidence="2 3">
    <name type="scientific">Polaribacter aestuariivivens</name>
    <dbReference type="NCBI Taxonomy" id="2304626"/>
    <lineage>
        <taxon>Bacteria</taxon>
        <taxon>Pseudomonadati</taxon>
        <taxon>Bacteroidota</taxon>
        <taxon>Flavobacteriia</taxon>
        <taxon>Flavobacteriales</taxon>
        <taxon>Flavobacteriaceae</taxon>
    </lineage>
</organism>
<evidence type="ECO:0000313" key="2">
    <source>
        <dbReference type="EMBL" id="TMM32294.1"/>
    </source>
</evidence>
<evidence type="ECO:0000313" key="3">
    <source>
        <dbReference type="Proteomes" id="UP000307140"/>
    </source>
</evidence>
<feature type="transmembrane region" description="Helical" evidence="1">
    <location>
        <begin position="53"/>
        <end position="73"/>
    </location>
</feature>
<protein>
    <submittedName>
        <fullName evidence="2">DUF4260 family protein</fullName>
    </submittedName>
</protein>
<dbReference type="AlphaFoldDB" id="A0A5S3NCM2"/>
<evidence type="ECO:0000256" key="1">
    <source>
        <dbReference type="SAM" id="Phobius"/>
    </source>
</evidence>
<accession>A0A5S3NCM2</accession>
<proteinExistence type="predicted"/>
<keyword evidence="1" id="KW-0812">Transmembrane</keyword>
<gene>
    <name evidence="2" type="ORF">FDT66_02180</name>
</gene>
<comment type="caution">
    <text evidence="2">The sequence shown here is derived from an EMBL/GenBank/DDBJ whole genome shotgun (WGS) entry which is preliminary data.</text>
</comment>
<keyword evidence="1" id="KW-0472">Membrane</keyword>
<sequence>MKALIKVEELMLFILSIVLFNQLNFDWWWYLALFFFPDISFFGYLINPKIGAYCYNFLHHKAIAIIVYFFGIYFKQESIQLIGIILFGHSSFDRILGYGLKYTDSFKNTHLGKIG</sequence>
<dbReference type="RefSeq" id="WP_138534506.1">
    <property type="nucleotide sequence ID" value="NZ_VANR01000001.1"/>
</dbReference>
<keyword evidence="3" id="KW-1185">Reference proteome</keyword>
<name>A0A5S3NCM2_9FLAO</name>
<reference evidence="2 3" key="1">
    <citation type="submission" date="2019-05" db="EMBL/GenBank/DDBJ databases">
        <title>Polaribacter aestuariivivens sp. nov., isolated from a tidal flat.</title>
        <authorList>
            <person name="Yoon J.-H."/>
        </authorList>
    </citation>
    <scope>NUCLEOTIDE SEQUENCE [LARGE SCALE GENOMIC DNA]</scope>
    <source>
        <strain evidence="2 3">DBTF-3</strain>
    </source>
</reference>
<dbReference type="Pfam" id="PF14079">
    <property type="entry name" value="DUF4260"/>
    <property type="match status" value="1"/>
</dbReference>
<dbReference type="EMBL" id="VANR01000001">
    <property type="protein sequence ID" value="TMM32294.1"/>
    <property type="molecule type" value="Genomic_DNA"/>
</dbReference>